<feature type="region of interest" description="Disordered" evidence="5">
    <location>
        <begin position="409"/>
        <end position="501"/>
    </location>
</feature>
<dbReference type="InterPro" id="IPR018611">
    <property type="entry name" value="Ufl1"/>
</dbReference>
<proteinExistence type="inferred from homology"/>
<dbReference type="Pfam" id="PF25041">
    <property type="entry name" value="UFL1_C"/>
    <property type="match status" value="1"/>
</dbReference>
<evidence type="ECO:0000256" key="2">
    <source>
        <dbReference type="ARBA" id="ARBA00022679"/>
    </source>
</evidence>
<evidence type="ECO:0000259" key="7">
    <source>
        <dbReference type="Pfam" id="PF23659"/>
    </source>
</evidence>
<organism evidence="9 10">
    <name type="scientific">Citrus clementina</name>
    <name type="common">Clementine</name>
    <name type="synonym">Citrus deliciosa x Citrus sinensis</name>
    <dbReference type="NCBI Taxonomy" id="85681"/>
    <lineage>
        <taxon>Eukaryota</taxon>
        <taxon>Viridiplantae</taxon>
        <taxon>Streptophyta</taxon>
        <taxon>Embryophyta</taxon>
        <taxon>Tracheophyta</taxon>
        <taxon>Spermatophyta</taxon>
        <taxon>Magnoliopsida</taxon>
        <taxon>eudicotyledons</taxon>
        <taxon>Gunneridae</taxon>
        <taxon>Pentapetalae</taxon>
        <taxon>rosids</taxon>
        <taxon>malvids</taxon>
        <taxon>Sapindales</taxon>
        <taxon>Rutaceae</taxon>
        <taxon>Aurantioideae</taxon>
        <taxon>Citrus</taxon>
    </lineage>
</organism>
<evidence type="ECO:0000313" key="10">
    <source>
        <dbReference type="Proteomes" id="UP000030687"/>
    </source>
</evidence>
<evidence type="ECO:0000313" key="9">
    <source>
        <dbReference type="EMBL" id="ESR37968.1"/>
    </source>
</evidence>
<feature type="domain" description="E3 UFM1-protein ligase 1-like N-terminal" evidence="6">
    <location>
        <begin position="4"/>
        <end position="288"/>
    </location>
</feature>
<dbReference type="InterPro" id="IPR056580">
    <property type="entry name" value="Ufl1_dom"/>
</dbReference>
<dbReference type="PANTHER" id="PTHR31057">
    <property type="entry name" value="E3 UFM1-PROTEIN LIGASE 1"/>
    <property type="match status" value="1"/>
</dbReference>
<keyword evidence="4" id="KW-0175">Coiled coil</keyword>
<dbReference type="PANTHER" id="PTHR31057:SF0">
    <property type="entry name" value="E3 UFM1-PROTEIN LIGASE 1"/>
    <property type="match status" value="1"/>
</dbReference>
<keyword evidence="10" id="KW-1185">Reference proteome</keyword>
<dbReference type="Pfam" id="PF09743">
    <property type="entry name" value="E3_UFM1_ligase"/>
    <property type="match status" value="1"/>
</dbReference>
<evidence type="ECO:0008006" key="11">
    <source>
        <dbReference type="Google" id="ProtNLM"/>
    </source>
</evidence>
<dbReference type="eggNOG" id="KOG2235">
    <property type="taxonomic scope" value="Eukaryota"/>
</dbReference>
<dbReference type="Gramene" id="ESR37968">
    <property type="protein sequence ID" value="ESR37968"/>
    <property type="gene ID" value="CICLE_v10027829mg"/>
</dbReference>
<dbReference type="GO" id="GO:0034976">
    <property type="term" value="P:response to endoplasmic reticulum stress"/>
    <property type="evidence" value="ECO:0007669"/>
    <property type="project" value="TreeGrafter"/>
</dbReference>
<dbReference type="GO" id="GO:0061666">
    <property type="term" value="F:UFM1 ligase activity"/>
    <property type="evidence" value="ECO:0007669"/>
    <property type="project" value="InterPro"/>
</dbReference>
<evidence type="ECO:0000256" key="1">
    <source>
        <dbReference type="ARBA" id="ARBA00010789"/>
    </source>
</evidence>
<evidence type="ECO:0000256" key="4">
    <source>
        <dbReference type="SAM" id="Coils"/>
    </source>
</evidence>
<feature type="compositionally biased region" description="Low complexity" evidence="5">
    <location>
        <begin position="416"/>
        <end position="425"/>
    </location>
</feature>
<evidence type="ECO:0000259" key="6">
    <source>
        <dbReference type="Pfam" id="PF09743"/>
    </source>
</evidence>
<dbReference type="STRING" id="85681.V4RTJ0"/>
<feature type="domain" description="E3 UFM1-protein ligase-like C-terminal" evidence="8">
    <location>
        <begin position="700"/>
        <end position="813"/>
    </location>
</feature>
<dbReference type="Proteomes" id="UP000030687">
    <property type="component" value="Unassembled WGS sequence"/>
</dbReference>
<dbReference type="GO" id="GO:1990592">
    <property type="term" value="P:protein K69-linked ufmylation"/>
    <property type="evidence" value="ECO:0007669"/>
    <property type="project" value="TreeGrafter"/>
</dbReference>
<dbReference type="GO" id="GO:0005789">
    <property type="term" value="C:endoplasmic reticulum membrane"/>
    <property type="evidence" value="ECO:0007669"/>
    <property type="project" value="TreeGrafter"/>
</dbReference>
<dbReference type="OrthoDB" id="10258297at2759"/>
<sequence>MDDELLQLQKQFEYAQQAKSSIRLSERNVVELVQKLHELHIIDFDLLHTVSGKEYITPEQLRHEIMTEIKKVGRVSLIDLADITGVDLYHVEKQAEQVVSGDPGLTLIQGEIISQSYWDSVAEEINERLQECSQLALAELAAQLQISSELVTSVLEPRLGTMVKGRLEGGQLYTPAYVARVGAMVRGAARGITVPINLSALWSTLQKLLLEMDGATGVAVEGSFFQSLFNGLVKEGEVLGSVRAGAHWTPTVFAIAQRECIDSFFSQNSFISYDALHKLGISQPVQFLQSRYPEGKHLVTVFVHPSMIEILDAATEDAVERGSWIDSLSVLPASFGSQDASKILSLCPSVQSALKANKALILGESYVFSNGFVKDVYDRVEKEVESFGLSGSSGIMPSDDSYLIKEAKVGQDTNRSSEASETSSESGHKNVLEKGSKKKRGKSGGNVKSGATESGADDTEYIPTKSKKNQKRGKDTPPSQVSDSKPGAKKDGGKLQEGNLNVPSEEWVIQKIMMLNPDFEEQGIDDPKTILRPLASYMRPMLINYLKEKRKALFTENAEKMKRLLDNLQKKLDESFLNMQLYEKALDLFEDDQSTSVLMHRHLLRTTAAALVDTLFLNLDMHNKLKNGIEVQELQNSGSVSLSSTERTALAKSFPGPLSKRALAVIEALEGKQVETFMSAFKELAEESGLHLKKLDKKLERTLLHSYRKDLTSQVSAETDPVSLLAKVVSLLYVQVHNKALQAPGRAISVAVSRLKDKMDDSAYKVLTDYQTATVTLLALMSAATGDEQDCSSDRILSKREHLENLMPALKGLVLGSSQS</sequence>
<dbReference type="InterPro" id="IPR056761">
    <property type="entry name" value="Ufl1-like_C"/>
</dbReference>
<dbReference type="InParanoid" id="V4RTJ0"/>
<accession>V4RTJ0</accession>
<gene>
    <name evidence="9" type="ORF">CICLE_v10027829mg</name>
</gene>
<feature type="domain" description="E3 UFM1-protein ligase 1-like" evidence="7">
    <location>
        <begin position="565"/>
        <end position="695"/>
    </location>
</feature>
<dbReference type="Pfam" id="PF25870">
    <property type="entry name" value="WHD_UFL1_5th"/>
    <property type="match status" value="1"/>
</dbReference>
<dbReference type="OMA" id="CILHASG"/>
<dbReference type="InterPro" id="IPR056579">
    <property type="entry name" value="Ufl1_N"/>
</dbReference>
<keyword evidence="2" id="KW-0808">Transferase</keyword>
<comment type="similarity">
    <text evidence="1">Belongs to the UFL1 family.</text>
</comment>
<reference evidence="9 10" key="1">
    <citation type="submission" date="2013-10" db="EMBL/GenBank/DDBJ databases">
        <authorList>
            <consortium name="International Citrus Genome Consortium"/>
            <person name="Jenkins J."/>
            <person name="Schmutz J."/>
            <person name="Prochnik S."/>
            <person name="Rokhsar D."/>
            <person name="Gmitter F."/>
            <person name="Ollitrault P."/>
            <person name="Machado M."/>
            <person name="Talon M."/>
            <person name="Wincker P."/>
            <person name="Jaillon O."/>
            <person name="Morgante M."/>
        </authorList>
    </citation>
    <scope>NUCLEOTIDE SEQUENCE</scope>
    <source>
        <strain evidence="10">cv. Clemenules</strain>
    </source>
</reference>
<feature type="compositionally biased region" description="Basic and acidic residues" evidence="5">
    <location>
        <begin position="426"/>
        <end position="435"/>
    </location>
</feature>
<evidence type="ECO:0000256" key="3">
    <source>
        <dbReference type="ARBA" id="ARBA00022786"/>
    </source>
</evidence>
<name>V4RTJ0_CITCL</name>
<evidence type="ECO:0000259" key="8">
    <source>
        <dbReference type="Pfam" id="PF25041"/>
    </source>
</evidence>
<evidence type="ECO:0000256" key="5">
    <source>
        <dbReference type="SAM" id="MobiDB-lite"/>
    </source>
</evidence>
<dbReference type="EMBL" id="KI536978">
    <property type="protein sequence ID" value="ESR37968.1"/>
    <property type="molecule type" value="Genomic_DNA"/>
</dbReference>
<dbReference type="GO" id="GO:0032434">
    <property type="term" value="P:regulation of proteasomal ubiquitin-dependent protein catabolic process"/>
    <property type="evidence" value="ECO:0007669"/>
    <property type="project" value="TreeGrafter"/>
</dbReference>
<dbReference type="FunCoup" id="V4RTJ0">
    <property type="interactions" value="3637"/>
</dbReference>
<dbReference type="Pfam" id="PF23659">
    <property type="entry name" value="UFL1"/>
    <property type="match status" value="1"/>
</dbReference>
<protein>
    <recommendedName>
        <fullName evidence="11">E3 UFM1-protein ligase 1 homolog</fullName>
    </recommendedName>
</protein>
<keyword evidence="3" id="KW-0833">Ubl conjugation pathway</keyword>
<feature type="coiled-coil region" evidence="4">
    <location>
        <begin position="551"/>
        <end position="585"/>
    </location>
</feature>
<dbReference type="AlphaFoldDB" id="V4RTJ0"/>